<dbReference type="Proteomes" id="UP001497444">
    <property type="component" value="Chromosome 14"/>
</dbReference>
<organism evidence="2 3">
    <name type="scientific">Sphagnum jensenii</name>
    <dbReference type="NCBI Taxonomy" id="128206"/>
    <lineage>
        <taxon>Eukaryota</taxon>
        <taxon>Viridiplantae</taxon>
        <taxon>Streptophyta</taxon>
        <taxon>Embryophyta</taxon>
        <taxon>Bryophyta</taxon>
        <taxon>Sphagnophytina</taxon>
        <taxon>Sphagnopsida</taxon>
        <taxon>Sphagnales</taxon>
        <taxon>Sphagnaceae</taxon>
        <taxon>Sphagnum</taxon>
    </lineage>
</organism>
<evidence type="ECO:0000313" key="3">
    <source>
        <dbReference type="Proteomes" id="UP001497444"/>
    </source>
</evidence>
<feature type="region of interest" description="Disordered" evidence="1">
    <location>
        <begin position="1"/>
        <end position="40"/>
    </location>
</feature>
<accession>A0ABP0W456</accession>
<gene>
    <name evidence="2" type="ORF">CSSPJE1EN1_LOCUS7040</name>
</gene>
<reference evidence="2" key="1">
    <citation type="submission" date="2024-02" db="EMBL/GenBank/DDBJ databases">
        <authorList>
            <consortium name="ELIXIR-Norway"/>
            <consortium name="Elixir Norway"/>
        </authorList>
    </citation>
    <scope>NUCLEOTIDE SEQUENCE</scope>
</reference>
<evidence type="ECO:0000313" key="2">
    <source>
        <dbReference type="EMBL" id="CAK9261562.1"/>
    </source>
</evidence>
<dbReference type="EMBL" id="OZ020109">
    <property type="protein sequence ID" value="CAK9261562.1"/>
    <property type="molecule type" value="Genomic_DNA"/>
</dbReference>
<keyword evidence="3" id="KW-1185">Reference proteome</keyword>
<evidence type="ECO:0000256" key="1">
    <source>
        <dbReference type="SAM" id="MobiDB-lite"/>
    </source>
</evidence>
<protein>
    <recommendedName>
        <fullName evidence="4">LAGLIDADG homing endonuclease</fullName>
    </recommendedName>
</protein>
<proteinExistence type="predicted"/>
<name>A0ABP0W456_9BRYO</name>
<evidence type="ECO:0008006" key="4">
    <source>
        <dbReference type="Google" id="ProtNLM"/>
    </source>
</evidence>
<sequence>MDEPVRQPLASRSLEPSINPLLNDASGNNRSQRGDPDNCKFANHSSLKFVKRSQVDHIPQFANSQIDLAGVLCKGEFSASNTKGNSRTTWHLYMVRPALELNSIVKKEPRL</sequence>